<gene>
    <name evidence="2" type="ORF">IEQ31_14725</name>
</gene>
<dbReference type="Proteomes" id="UP000653231">
    <property type="component" value="Unassembled WGS sequence"/>
</dbReference>
<dbReference type="RefSeq" id="WP_142568238.1">
    <property type="nucleotide sequence ID" value="NZ_JACXRZ010000009.1"/>
</dbReference>
<organism evidence="2 3">
    <name type="scientific">Microbispora bryophytorum subsp. camponoti</name>
    <dbReference type="NCBI Taxonomy" id="1677852"/>
    <lineage>
        <taxon>Bacteria</taxon>
        <taxon>Bacillati</taxon>
        <taxon>Actinomycetota</taxon>
        <taxon>Actinomycetes</taxon>
        <taxon>Streptosporangiales</taxon>
        <taxon>Streptosporangiaceae</taxon>
        <taxon>Microbispora</taxon>
    </lineage>
</organism>
<dbReference type="PROSITE" id="PS50943">
    <property type="entry name" value="HTH_CROC1"/>
    <property type="match status" value="1"/>
</dbReference>
<dbReference type="SMART" id="SM00530">
    <property type="entry name" value="HTH_XRE"/>
    <property type="match status" value="1"/>
</dbReference>
<feature type="domain" description="HTH cro/C1-type" evidence="1">
    <location>
        <begin position="32"/>
        <end position="87"/>
    </location>
</feature>
<dbReference type="CDD" id="cd00093">
    <property type="entry name" value="HTH_XRE"/>
    <property type="match status" value="1"/>
</dbReference>
<dbReference type="EMBL" id="JACXRZ010000009">
    <property type="protein sequence ID" value="MBD3144437.1"/>
    <property type="molecule type" value="Genomic_DNA"/>
</dbReference>
<keyword evidence="3" id="KW-1185">Reference proteome</keyword>
<dbReference type="InterPro" id="IPR001387">
    <property type="entry name" value="Cro/C1-type_HTH"/>
</dbReference>
<evidence type="ECO:0000259" key="1">
    <source>
        <dbReference type="PROSITE" id="PS50943"/>
    </source>
</evidence>
<reference evidence="2 3" key="1">
    <citation type="submission" date="2020-09" db="EMBL/GenBank/DDBJ databases">
        <title>Actinomycete isolated from the Camponotus japonicus Mayr.</title>
        <authorList>
            <person name="Gong X."/>
        </authorList>
    </citation>
    <scope>NUCLEOTIDE SEQUENCE [LARGE SCALE GENOMIC DNA]</scope>
    <source>
        <strain evidence="2 3">2C-HV3</strain>
    </source>
</reference>
<dbReference type="InterPro" id="IPR010982">
    <property type="entry name" value="Lambda_DNA-bd_dom_sf"/>
</dbReference>
<dbReference type="Gene3D" id="1.10.260.40">
    <property type="entry name" value="lambda repressor-like DNA-binding domains"/>
    <property type="match status" value="1"/>
</dbReference>
<evidence type="ECO:0000313" key="3">
    <source>
        <dbReference type="Proteomes" id="UP000653231"/>
    </source>
</evidence>
<proteinExistence type="predicted"/>
<name>A0ABR8L415_9ACTN</name>
<dbReference type="InterPro" id="IPR043917">
    <property type="entry name" value="DUF5753"/>
</dbReference>
<evidence type="ECO:0000313" key="2">
    <source>
        <dbReference type="EMBL" id="MBD3144437.1"/>
    </source>
</evidence>
<dbReference type="Pfam" id="PF13560">
    <property type="entry name" value="HTH_31"/>
    <property type="match status" value="1"/>
</dbReference>
<accession>A0ABR8L415</accession>
<comment type="caution">
    <text evidence="2">The sequence shown here is derived from an EMBL/GenBank/DDBJ whole genome shotgun (WGS) entry which is preliminary data.</text>
</comment>
<dbReference type="SUPFAM" id="SSF47413">
    <property type="entry name" value="lambda repressor-like DNA-binding domains"/>
    <property type="match status" value="1"/>
</dbReference>
<protein>
    <submittedName>
        <fullName evidence="2">Helix-turn-helix domain-containing protein</fullName>
    </submittedName>
</protein>
<sequence>MVNAQAGHTAPVPAGTARGGPTALRLLLGAQLRRLRRESGITPEKAARAIRGSHAKISRLELGRVGFKERDVADLLTLYGLTDPDDRAVLLDLARQANIPGWWHKYSDVLPGWFEFYVGLEEAASVIRCYELQFVPTLLQTPEYARALVLRSNAGRSSDDVDRRVDLRMRRQERLTGPEAATLWAVMDEGALRRPIGGRKVMRAQLEHLVEVTKQPNITLQIVPFDHGGHATCGGPFTILRFEAPELPDVVYLEQLTSALYLDKPEDTEAYTQVMNAVCVDARPATQTGAFLETLLADLG</sequence>
<dbReference type="Pfam" id="PF19054">
    <property type="entry name" value="DUF5753"/>
    <property type="match status" value="1"/>
</dbReference>